<dbReference type="AlphaFoldDB" id="A0AA37SW38"/>
<accession>A0AA37SW38</accession>
<dbReference type="EMBL" id="BSOT01000005">
    <property type="protein sequence ID" value="GLR70753.1"/>
    <property type="molecule type" value="Genomic_DNA"/>
</dbReference>
<comment type="caution">
    <text evidence="2">The sequence shown here is derived from an EMBL/GenBank/DDBJ whole genome shotgun (WGS) entry which is preliminary data.</text>
</comment>
<sequence>MVDLHLEAWSALAPTLESEADWAKWLTGRQDISNDKLAPNLKHVPMMLRRRFNQLGKGAMGAISALPFEEQNLPCVFASQHGDTVLTLSLLESIAQDEDMSPTGFSLAVHNAVSGLYSIACKNKQAITAISASNGHLVSALIEVAGQLQVHDRVLCVLYDVPLPEVYSPYSRTLPFPYAISMVFNRHKGRQISLQQIESNNMYPASEQVFEIPAFISFLLGSTEGVRCILNGATWAIDEYPNVA</sequence>
<dbReference type="Pfam" id="PF13723">
    <property type="entry name" value="Ketoacyl-synt_2"/>
    <property type="match status" value="1"/>
</dbReference>
<dbReference type="Proteomes" id="UP001156601">
    <property type="component" value="Unassembled WGS sequence"/>
</dbReference>
<keyword evidence="3" id="KW-1185">Reference proteome</keyword>
<reference evidence="2" key="2">
    <citation type="submission" date="2023-01" db="EMBL/GenBank/DDBJ databases">
        <title>Draft genome sequence of Agaribacter marinus strain NBRC 110023.</title>
        <authorList>
            <person name="Sun Q."/>
            <person name="Mori K."/>
        </authorList>
    </citation>
    <scope>NUCLEOTIDE SEQUENCE</scope>
    <source>
        <strain evidence="2">NBRC 110023</strain>
    </source>
</reference>
<dbReference type="InterPro" id="IPR014030">
    <property type="entry name" value="Ketoacyl_synth_N"/>
</dbReference>
<protein>
    <submittedName>
        <fullName evidence="2">3-oxoacyl-ACP synthase</fullName>
    </submittedName>
</protein>
<evidence type="ECO:0000313" key="3">
    <source>
        <dbReference type="Proteomes" id="UP001156601"/>
    </source>
</evidence>
<organism evidence="2 3">
    <name type="scientific">Agaribacter marinus</name>
    <dbReference type="NCBI Taxonomy" id="1431249"/>
    <lineage>
        <taxon>Bacteria</taxon>
        <taxon>Pseudomonadati</taxon>
        <taxon>Pseudomonadota</taxon>
        <taxon>Gammaproteobacteria</taxon>
        <taxon>Alteromonadales</taxon>
        <taxon>Alteromonadaceae</taxon>
        <taxon>Agaribacter</taxon>
    </lineage>
</organism>
<reference evidence="2" key="1">
    <citation type="journal article" date="2014" name="Int. J. Syst. Evol. Microbiol.">
        <title>Complete genome sequence of Corynebacterium casei LMG S-19264T (=DSM 44701T), isolated from a smear-ripened cheese.</title>
        <authorList>
            <consortium name="US DOE Joint Genome Institute (JGI-PGF)"/>
            <person name="Walter F."/>
            <person name="Albersmeier A."/>
            <person name="Kalinowski J."/>
            <person name="Ruckert C."/>
        </authorList>
    </citation>
    <scope>NUCLEOTIDE SEQUENCE</scope>
    <source>
        <strain evidence="2">NBRC 110023</strain>
    </source>
</reference>
<feature type="domain" description="Beta-ketoacyl synthase-like N-terminal" evidence="1">
    <location>
        <begin position="22"/>
        <end position="201"/>
    </location>
</feature>
<gene>
    <name evidence="2" type="ORF">GCM10007852_16610</name>
</gene>
<proteinExistence type="predicted"/>
<evidence type="ECO:0000313" key="2">
    <source>
        <dbReference type="EMBL" id="GLR70753.1"/>
    </source>
</evidence>
<evidence type="ECO:0000259" key="1">
    <source>
        <dbReference type="Pfam" id="PF13723"/>
    </source>
</evidence>
<name>A0AA37SW38_9ALTE</name>